<dbReference type="Proteomes" id="UP000688137">
    <property type="component" value="Unassembled WGS sequence"/>
</dbReference>
<reference evidence="1" key="1">
    <citation type="submission" date="2021-01" db="EMBL/GenBank/DDBJ databases">
        <authorList>
            <consortium name="Genoscope - CEA"/>
            <person name="William W."/>
        </authorList>
    </citation>
    <scope>NUCLEOTIDE SEQUENCE</scope>
</reference>
<gene>
    <name evidence="1" type="ORF">PPRIM_AZ9-3.1.T1760024</name>
</gene>
<name>A0A8S1QPF9_PARPR</name>
<dbReference type="AlphaFoldDB" id="A0A8S1QPF9"/>
<accession>A0A8S1QPF9</accession>
<organism evidence="1 2">
    <name type="scientific">Paramecium primaurelia</name>
    <dbReference type="NCBI Taxonomy" id="5886"/>
    <lineage>
        <taxon>Eukaryota</taxon>
        <taxon>Sar</taxon>
        <taxon>Alveolata</taxon>
        <taxon>Ciliophora</taxon>
        <taxon>Intramacronucleata</taxon>
        <taxon>Oligohymenophorea</taxon>
        <taxon>Peniculida</taxon>
        <taxon>Parameciidae</taxon>
        <taxon>Paramecium</taxon>
    </lineage>
</organism>
<protein>
    <submittedName>
        <fullName evidence="1">Uncharacterized protein</fullName>
    </submittedName>
</protein>
<proteinExistence type="predicted"/>
<keyword evidence="2" id="KW-1185">Reference proteome</keyword>
<evidence type="ECO:0000313" key="2">
    <source>
        <dbReference type="Proteomes" id="UP000688137"/>
    </source>
</evidence>
<evidence type="ECO:0000313" key="1">
    <source>
        <dbReference type="EMBL" id="CAD8116655.1"/>
    </source>
</evidence>
<dbReference type="EMBL" id="CAJJDM010000185">
    <property type="protein sequence ID" value="CAD8116655.1"/>
    <property type="molecule type" value="Genomic_DNA"/>
</dbReference>
<comment type="caution">
    <text evidence="1">The sequence shown here is derived from an EMBL/GenBank/DDBJ whole genome shotgun (WGS) entry which is preliminary data.</text>
</comment>
<sequence>MQNQDQFQYFEQITIKFVTFLQRQRENSVLSYKTIQDVVFTFYQMKPDSMPKFFLNLINQIQHLNKIEIENNNRVGIQIGSLEFRTLQDFNLFYNFEDQIVKLIVDLLLCWKQLWLQKMYQYVSYENMIQFSQEIKGKTELVKREFMNFQNQRELPALDTILILRKTLVISLVCMEDINSCIKIAQQIECQVKEQTNSKSQFIILIYNQHYIINKINNKFNCCESKFNMPKFLSYRKNIIGIIQLINQSNLLT</sequence>